<evidence type="ECO:0000259" key="1">
    <source>
        <dbReference type="SMART" id="SM00953"/>
    </source>
</evidence>
<evidence type="ECO:0000313" key="3">
    <source>
        <dbReference type="Proteomes" id="UP001184230"/>
    </source>
</evidence>
<keyword evidence="3" id="KW-1185">Reference proteome</keyword>
<name>A0ABU1NDL1_9BURK</name>
<proteinExistence type="predicted"/>
<comment type="caution">
    <text evidence="2">The sequence shown here is derived from an EMBL/GenBank/DDBJ whole genome shotgun (WGS) entry which is preliminary data.</text>
</comment>
<organism evidence="2 3">
    <name type="scientific">Variovorax soli</name>
    <dbReference type="NCBI Taxonomy" id="376815"/>
    <lineage>
        <taxon>Bacteria</taxon>
        <taxon>Pseudomonadati</taxon>
        <taxon>Pseudomonadota</taxon>
        <taxon>Betaproteobacteria</taxon>
        <taxon>Burkholderiales</taxon>
        <taxon>Comamonadaceae</taxon>
        <taxon>Variovorax</taxon>
    </lineage>
</organism>
<dbReference type="SMART" id="SM00953">
    <property type="entry name" value="RES"/>
    <property type="match status" value="1"/>
</dbReference>
<dbReference type="InterPro" id="IPR014914">
    <property type="entry name" value="RES_dom"/>
</dbReference>
<dbReference type="Pfam" id="PF08808">
    <property type="entry name" value="RES"/>
    <property type="match status" value="1"/>
</dbReference>
<sequence>MRLVDDLEEQALLEQLLEESKPKLPPAVAGMHYLLFTPFRYVSAWPSRFRRPNEPGAWYGADEPATVAAEIAYWRWRFFMDSDGLRGDQLLAELTFFQAQFSGLELDITCAPWSGQRSAWRHPEDYSHCHALATQARALKPPVQSIRYESARREGGLCEAVFDVQTLSMVKPGLQQTWICKTTRERVLLSHDSERLQFVF</sequence>
<dbReference type="RefSeq" id="WP_309901660.1">
    <property type="nucleotide sequence ID" value="NZ_JAVDRF010000004.1"/>
</dbReference>
<feature type="domain" description="RES" evidence="1">
    <location>
        <begin position="38"/>
        <end position="173"/>
    </location>
</feature>
<gene>
    <name evidence="2" type="ORF">J2739_002320</name>
</gene>
<dbReference type="Proteomes" id="UP001184230">
    <property type="component" value="Unassembled WGS sequence"/>
</dbReference>
<evidence type="ECO:0000313" key="2">
    <source>
        <dbReference type="EMBL" id="MDR6536547.1"/>
    </source>
</evidence>
<accession>A0ABU1NDL1</accession>
<reference evidence="2 3" key="1">
    <citation type="submission" date="2023-07" db="EMBL/GenBank/DDBJ databases">
        <title>Sorghum-associated microbial communities from plants grown in Nebraska, USA.</title>
        <authorList>
            <person name="Schachtman D."/>
        </authorList>
    </citation>
    <scope>NUCLEOTIDE SEQUENCE [LARGE SCALE GENOMIC DNA]</scope>
    <source>
        <strain evidence="2 3">DS1781</strain>
    </source>
</reference>
<dbReference type="EMBL" id="JAVDRF010000004">
    <property type="protein sequence ID" value="MDR6536547.1"/>
    <property type="molecule type" value="Genomic_DNA"/>
</dbReference>
<protein>
    <recommendedName>
        <fullName evidence="1">RES domain-containing protein</fullName>
    </recommendedName>
</protein>